<reference evidence="2 3" key="1">
    <citation type="submission" date="2023-03" db="EMBL/GenBank/DDBJ databases">
        <title>High-quality genome of Scylla paramamosain provides insights in environmental adaptation.</title>
        <authorList>
            <person name="Zhang L."/>
        </authorList>
    </citation>
    <scope>NUCLEOTIDE SEQUENCE [LARGE SCALE GENOMIC DNA]</scope>
    <source>
        <strain evidence="2">LZ_2023a</strain>
        <tissue evidence="2">Muscle</tissue>
    </source>
</reference>
<organism evidence="2 3">
    <name type="scientific">Scylla paramamosain</name>
    <name type="common">Mud crab</name>
    <dbReference type="NCBI Taxonomy" id="85552"/>
    <lineage>
        <taxon>Eukaryota</taxon>
        <taxon>Metazoa</taxon>
        <taxon>Ecdysozoa</taxon>
        <taxon>Arthropoda</taxon>
        <taxon>Crustacea</taxon>
        <taxon>Multicrustacea</taxon>
        <taxon>Malacostraca</taxon>
        <taxon>Eumalacostraca</taxon>
        <taxon>Eucarida</taxon>
        <taxon>Decapoda</taxon>
        <taxon>Pleocyemata</taxon>
        <taxon>Brachyura</taxon>
        <taxon>Eubrachyura</taxon>
        <taxon>Portunoidea</taxon>
        <taxon>Portunidae</taxon>
        <taxon>Portuninae</taxon>
        <taxon>Scylla</taxon>
    </lineage>
</organism>
<accession>A0AAW0SXZ4</accession>
<dbReference type="AlphaFoldDB" id="A0AAW0SXZ4"/>
<dbReference type="EMBL" id="JARAKH010000042">
    <property type="protein sequence ID" value="KAK8380299.1"/>
    <property type="molecule type" value="Genomic_DNA"/>
</dbReference>
<feature type="compositionally biased region" description="Low complexity" evidence="1">
    <location>
        <begin position="102"/>
        <end position="115"/>
    </location>
</feature>
<dbReference type="Proteomes" id="UP001487740">
    <property type="component" value="Unassembled WGS sequence"/>
</dbReference>
<comment type="caution">
    <text evidence="2">The sequence shown here is derived from an EMBL/GenBank/DDBJ whole genome shotgun (WGS) entry which is preliminary data.</text>
</comment>
<sequence>MKTWHLSTSLTSRHPDQLTSERVTNRQCAAGSDWERRVIRLVCPVCCVRGAVWREDIFGDVVCPRNATSIVHQVQRPPAAPPPEPPQQVSLRCPVQGTSAHTTTTTTTTTPRTPS</sequence>
<gene>
    <name evidence="2" type="ORF">O3P69_016719</name>
</gene>
<keyword evidence="3" id="KW-1185">Reference proteome</keyword>
<feature type="region of interest" description="Disordered" evidence="1">
    <location>
        <begin position="1"/>
        <end position="20"/>
    </location>
</feature>
<proteinExistence type="predicted"/>
<name>A0AAW0SXZ4_SCYPA</name>
<evidence type="ECO:0000313" key="2">
    <source>
        <dbReference type="EMBL" id="KAK8380299.1"/>
    </source>
</evidence>
<feature type="region of interest" description="Disordered" evidence="1">
    <location>
        <begin position="74"/>
        <end position="115"/>
    </location>
</feature>
<protein>
    <submittedName>
        <fullName evidence="2">Uncharacterized protein</fullName>
    </submittedName>
</protein>
<evidence type="ECO:0000313" key="3">
    <source>
        <dbReference type="Proteomes" id="UP001487740"/>
    </source>
</evidence>
<evidence type="ECO:0000256" key="1">
    <source>
        <dbReference type="SAM" id="MobiDB-lite"/>
    </source>
</evidence>